<dbReference type="SUPFAM" id="SSF50104">
    <property type="entry name" value="Translation proteins SH3-like domain"/>
    <property type="match status" value="1"/>
</dbReference>
<dbReference type="InterPro" id="IPR008991">
    <property type="entry name" value="Translation_prot_SH3-like_sf"/>
</dbReference>
<evidence type="ECO:0000313" key="6">
    <source>
        <dbReference type="EMBL" id="ADL18833.1"/>
    </source>
</evidence>
<dbReference type="PANTHER" id="PTHR20981">
    <property type="entry name" value="60S RIBOSOMAL PROTEIN L21"/>
    <property type="match status" value="1"/>
</dbReference>
<name>D9Q0J5_ACIS3</name>
<evidence type="ECO:0000256" key="3">
    <source>
        <dbReference type="ARBA" id="ARBA00023274"/>
    </source>
</evidence>
<evidence type="ECO:0000313" key="7">
    <source>
        <dbReference type="Proteomes" id="UP000000346"/>
    </source>
</evidence>
<dbReference type="GO" id="GO:0003735">
    <property type="term" value="F:structural constituent of ribosome"/>
    <property type="evidence" value="ECO:0007669"/>
    <property type="project" value="InterPro"/>
</dbReference>
<dbReference type="RefSeq" id="WP_013266345.1">
    <property type="nucleotide sequence ID" value="NC_014374.1"/>
</dbReference>
<dbReference type="STRING" id="666510.ASAC_0426"/>
<keyword evidence="3 5" id="KW-0687">Ribonucleoprotein</keyword>
<dbReference type="FunFam" id="2.30.30.70:FF:000001">
    <property type="entry name" value="60S ribosomal protein L21"/>
    <property type="match status" value="1"/>
</dbReference>
<proteinExistence type="inferred from homology"/>
<accession>D9Q0J5</accession>
<protein>
    <recommendedName>
        <fullName evidence="4 5">Large ribosomal subunit protein eL21</fullName>
    </recommendedName>
</protein>
<dbReference type="GO" id="GO:0006412">
    <property type="term" value="P:translation"/>
    <property type="evidence" value="ECO:0007669"/>
    <property type="project" value="UniProtKB-UniRule"/>
</dbReference>
<dbReference type="FunCoup" id="D9Q0J5">
    <property type="interactions" value="176"/>
</dbReference>
<evidence type="ECO:0000256" key="4">
    <source>
        <dbReference type="ARBA" id="ARBA00035219"/>
    </source>
</evidence>
<reference evidence="6 7" key="1">
    <citation type="journal article" date="2010" name="Appl. Environ. Microbiol.">
        <title>The genome sequence of the crenarchaeon Acidilobus saccharovorans supports a new order, Acidilobales, and suggests an important ecological role in terrestrial acidic hot springs.</title>
        <authorList>
            <person name="Mardanov A.V."/>
            <person name="Svetlitchnyi V.A."/>
            <person name="Beletsky A.V."/>
            <person name="Prokofeva M.I."/>
            <person name="Bonch-Osmolovskaya E.A."/>
            <person name="Ravin N.V."/>
            <person name="Skryabin K.G."/>
        </authorList>
    </citation>
    <scope>NUCLEOTIDE SEQUENCE [LARGE SCALE GENOMIC DNA]</scope>
    <source>
        <strain evidence="7">DSM 16705 / JCM 18335 / VKM B-2471 / 345-15</strain>
    </source>
</reference>
<sequence length="99" mass="11083">MVKAPKGYRHRTRKLLTKDVREKGAIPRASVMFYPYKVGDKVAIKIDPSFHKGMPHRRYHGLTGTIVGVRGRAYVVSVPVGDSVKTIITYAAHLRPLKA</sequence>
<gene>
    <name evidence="5" type="primary">rpl21e</name>
    <name evidence="6" type="ordered locus">ASAC_0426</name>
</gene>
<dbReference type="GO" id="GO:0005840">
    <property type="term" value="C:ribosome"/>
    <property type="evidence" value="ECO:0007669"/>
    <property type="project" value="UniProtKB-KW"/>
</dbReference>
<dbReference type="AlphaFoldDB" id="D9Q0J5"/>
<dbReference type="NCBIfam" id="NF003303">
    <property type="entry name" value="PRK04306.1"/>
    <property type="match status" value="1"/>
</dbReference>
<evidence type="ECO:0000256" key="2">
    <source>
        <dbReference type="ARBA" id="ARBA00022980"/>
    </source>
</evidence>
<dbReference type="HAMAP" id="MF_00369">
    <property type="entry name" value="Ribosomal_eL21"/>
    <property type="match status" value="1"/>
</dbReference>
<dbReference type="KEGG" id="asc:ASAC_0426"/>
<dbReference type="InterPro" id="IPR018259">
    <property type="entry name" value="Ribosomal_eL21_CS"/>
</dbReference>
<dbReference type="GeneID" id="9498655"/>
<dbReference type="InterPro" id="IPR001147">
    <property type="entry name" value="Ribosomal_eL21"/>
</dbReference>
<dbReference type="HOGENOM" id="CLU_103610_1_1_2"/>
<comment type="similarity">
    <text evidence="1 5">Belongs to the eukaryotic ribosomal protein eL21 family.</text>
</comment>
<dbReference type="InParanoid" id="D9Q0J5"/>
<evidence type="ECO:0000256" key="5">
    <source>
        <dbReference type="HAMAP-Rule" id="MF_00369"/>
    </source>
</evidence>
<dbReference type="GO" id="GO:1990904">
    <property type="term" value="C:ribonucleoprotein complex"/>
    <property type="evidence" value="ECO:0007669"/>
    <property type="project" value="UniProtKB-KW"/>
</dbReference>
<dbReference type="Gene3D" id="2.30.30.70">
    <property type="entry name" value="Ribosomal protein L21"/>
    <property type="match status" value="1"/>
</dbReference>
<dbReference type="Proteomes" id="UP000000346">
    <property type="component" value="Chromosome"/>
</dbReference>
<dbReference type="OrthoDB" id="6295at2157"/>
<evidence type="ECO:0000256" key="1">
    <source>
        <dbReference type="ARBA" id="ARBA00008427"/>
    </source>
</evidence>
<dbReference type="Pfam" id="PF01157">
    <property type="entry name" value="Ribosomal_L21e"/>
    <property type="match status" value="1"/>
</dbReference>
<keyword evidence="7" id="KW-1185">Reference proteome</keyword>
<dbReference type="eggNOG" id="arCOG04129">
    <property type="taxonomic scope" value="Archaea"/>
</dbReference>
<keyword evidence="2 5" id="KW-0689">Ribosomal protein</keyword>
<organism evidence="6 7">
    <name type="scientific">Acidilobus saccharovorans (strain DSM 16705 / JCM 18335 / VKM B-2471 / 345-15)</name>
    <dbReference type="NCBI Taxonomy" id="666510"/>
    <lineage>
        <taxon>Archaea</taxon>
        <taxon>Thermoproteota</taxon>
        <taxon>Thermoprotei</taxon>
        <taxon>Acidilobales</taxon>
        <taxon>Acidilobaceae</taxon>
        <taxon>Acidilobus</taxon>
    </lineage>
</organism>
<dbReference type="EMBL" id="CP001742">
    <property type="protein sequence ID" value="ADL18833.1"/>
    <property type="molecule type" value="Genomic_DNA"/>
</dbReference>
<dbReference type="PROSITE" id="PS01171">
    <property type="entry name" value="RIBOSOMAL_L21E"/>
    <property type="match status" value="1"/>
</dbReference>
<dbReference type="InterPro" id="IPR036948">
    <property type="entry name" value="Ribosomal_eL21_sf"/>
</dbReference>
<dbReference type="InterPro" id="IPR022856">
    <property type="entry name" value="Ribosomal_eL21_arc"/>
</dbReference>